<dbReference type="AlphaFoldDB" id="A0A137NWT0"/>
<evidence type="ECO:0008006" key="4">
    <source>
        <dbReference type="Google" id="ProtNLM"/>
    </source>
</evidence>
<dbReference type="EMBL" id="KQ964658">
    <property type="protein sequence ID" value="KXN67131.1"/>
    <property type="molecule type" value="Genomic_DNA"/>
</dbReference>
<reference evidence="2 3" key="1">
    <citation type="journal article" date="2015" name="Genome Biol. Evol.">
        <title>Phylogenomic analyses indicate that early fungi evolved digesting cell walls of algal ancestors of land plants.</title>
        <authorList>
            <person name="Chang Y."/>
            <person name="Wang S."/>
            <person name="Sekimoto S."/>
            <person name="Aerts A.L."/>
            <person name="Choi C."/>
            <person name="Clum A."/>
            <person name="LaButti K.M."/>
            <person name="Lindquist E.A."/>
            <person name="Yee Ngan C."/>
            <person name="Ohm R.A."/>
            <person name="Salamov A.A."/>
            <person name="Grigoriev I.V."/>
            <person name="Spatafora J.W."/>
            <person name="Berbee M.L."/>
        </authorList>
    </citation>
    <scope>NUCLEOTIDE SEQUENCE [LARGE SCALE GENOMIC DNA]</scope>
    <source>
        <strain evidence="2 3">NRRL 28638</strain>
    </source>
</reference>
<gene>
    <name evidence="2" type="ORF">CONCODRAFT_19828</name>
</gene>
<evidence type="ECO:0000256" key="1">
    <source>
        <dbReference type="SAM" id="SignalP"/>
    </source>
</evidence>
<dbReference type="PROSITE" id="PS51257">
    <property type="entry name" value="PROKAR_LIPOPROTEIN"/>
    <property type="match status" value="1"/>
</dbReference>
<feature type="chain" id="PRO_5007294212" description="Secreted protein" evidence="1">
    <location>
        <begin position="19"/>
        <end position="103"/>
    </location>
</feature>
<name>A0A137NWT0_CONC2</name>
<evidence type="ECO:0000313" key="3">
    <source>
        <dbReference type="Proteomes" id="UP000070444"/>
    </source>
</evidence>
<protein>
    <recommendedName>
        <fullName evidence="4">Secreted protein</fullName>
    </recommendedName>
</protein>
<keyword evidence="1" id="KW-0732">Signal</keyword>
<organism evidence="2 3">
    <name type="scientific">Conidiobolus coronatus (strain ATCC 28846 / CBS 209.66 / NRRL 28638)</name>
    <name type="common">Delacroixia coronata</name>
    <dbReference type="NCBI Taxonomy" id="796925"/>
    <lineage>
        <taxon>Eukaryota</taxon>
        <taxon>Fungi</taxon>
        <taxon>Fungi incertae sedis</taxon>
        <taxon>Zoopagomycota</taxon>
        <taxon>Entomophthoromycotina</taxon>
        <taxon>Entomophthoromycetes</taxon>
        <taxon>Entomophthorales</taxon>
        <taxon>Ancylistaceae</taxon>
        <taxon>Conidiobolus</taxon>
    </lineage>
</organism>
<evidence type="ECO:0000313" key="2">
    <source>
        <dbReference type="EMBL" id="KXN67131.1"/>
    </source>
</evidence>
<proteinExistence type="predicted"/>
<feature type="signal peptide" evidence="1">
    <location>
        <begin position="1"/>
        <end position="18"/>
    </location>
</feature>
<accession>A0A137NWT0</accession>
<sequence>MLKSIVLFVLPLAQLVTGQGCPGSKKVIQHFSGSGVYKVYCTNDKTGCPEDLPGPSDQCKFVGKEESEKKDYYYYSCTNRDILASWTTDLESKGYKCNRFVVG</sequence>
<dbReference type="Proteomes" id="UP000070444">
    <property type="component" value="Unassembled WGS sequence"/>
</dbReference>
<keyword evidence="3" id="KW-1185">Reference proteome</keyword>